<sequence length="259" mass="27666">METVDATHTPIPVGSRNRGLPASAAFDWLRAGWHDLTIHPGPSLAYGVAVFAVSLGVVACLFYLGLDYILFPAIAAFLVVGPLVAIGLYEKSRRIEAGEPVTLGRMLFVRAASGAQVIFTGVILCGLALLWMRAAVILYALFFGLRPFPGLDHIAEMLFTTGIGWAMLITGTIVGGLFAAFAFAISAFSVPMLLDKKTDVFTAMGTSISLVWNNLPVMFAWGTIVLMLTALGLATGMIGLIIVFPLLGHATWHAYKALH</sequence>
<evidence type="ECO:0000313" key="3">
    <source>
        <dbReference type="Proteomes" id="UP000281647"/>
    </source>
</evidence>
<keyword evidence="1" id="KW-0812">Transmembrane</keyword>
<name>A0A432V795_9HYPH</name>
<accession>A0A432V795</accession>
<gene>
    <name evidence="2" type="ORF">EET67_10555</name>
</gene>
<evidence type="ECO:0000313" key="2">
    <source>
        <dbReference type="EMBL" id="RUM98041.1"/>
    </source>
</evidence>
<feature type="transmembrane region" description="Helical" evidence="1">
    <location>
        <begin position="162"/>
        <end position="188"/>
    </location>
</feature>
<evidence type="ECO:0000256" key="1">
    <source>
        <dbReference type="SAM" id="Phobius"/>
    </source>
</evidence>
<reference evidence="2 3" key="1">
    <citation type="submission" date="2018-11" db="EMBL/GenBank/DDBJ databases">
        <title>Pseudaminobacter arsenicus sp. nov., an arsenic-resistant bacterium isolated from arsenic-rich aquifers.</title>
        <authorList>
            <person name="Mu Y."/>
        </authorList>
    </citation>
    <scope>NUCLEOTIDE SEQUENCE [LARGE SCALE GENOMIC DNA]</scope>
    <source>
        <strain evidence="2 3">CB3</strain>
    </source>
</reference>
<protein>
    <submittedName>
        <fullName evidence="2">DUF2189 domain-containing protein</fullName>
    </submittedName>
</protein>
<organism evidence="2 3">
    <name type="scientific">Borborobacter arsenicus</name>
    <dbReference type="NCBI Taxonomy" id="1851146"/>
    <lineage>
        <taxon>Bacteria</taxon>
        <taxon>Pseudomonadati</taxon>
        <taxon>Pseudomonadota</taxon>
        <taxon>Alphaproteobacteria</taxon>
        <taxon>Hyphomicrobiales</taxon>
        <taxon>Phyllobacteriaceae</taxon>
        <taxon>Borborobacter</taxon>
    </lineage>
</organism>
<feature type="transmembrane region" description="Helical" evidence="1">
    <location>
        <begin position="44"/>
        <end position="64"/>
    </location>
</feature>
<dbReference type="OrthoDB" id="9809543at2"/>
<keyword evidence="1" id="KW-1133">Transmembrane helix</keyword>
<feature type="transmembrane region" description="Helical" evidence="1">
    <location>
        <begin position="200"/>
        <end position="219"/>
    </location>
</feature>
<feature type="transmembrane region" description="Helical" evidence="1">
    <location>
        <begin position="70"/>
        <end position="89"/>
    </location>
</feature>
<dbReference type="EMBL" id="RKST01000008">
    <property type="protein sequence ID" value="RUM98041.1"/>
    <property type="molecule type" value="Genomic_DNA"/>
</dbReference>
<feature type="transmembrane region" description="Helical" evidence="1">
    <location>
        <begin position="115"/>
        <end position="142"/>
    </location>
</feature>
<dbReference type="InterPro" id="IPR018692">
    <property type="entry name" value="DUF2189"/>
</dbReference>
<keyword evidence="3" id="KW-1185">Reference proteome</keyword>
<keyword evidence="1" id="KW-0472">Membrane</keyword>
<feature type="transmembrane region" description="Helical" evidence="1">
    <location>
        <begin position="225"/>
        <end position="247"/>
    </location>
</feature>
<dbReference type="Pfam" id="PF09955">
    <property type="entry name" value="DUF2189"/>
    <property type="match status" value="1"/>
</dbReference>
<comment type="caution">
    <text evidence="2">The sequence shown here is derived from an EMBL/GenBank/DDBJ whole genome shotgun (WGS) entry which is preliminary data.</text>
</comment>
<dbReference type="AlphaFoldDB" id="A0A432V795"/>
<proteinExistence type="predicted"/>
<dbReference type="RefSeq" id="WP_128626913.1">
    <property type="nucleotide sequence ID" value="NZ_RKST01000008.1"/>
</dbReference>
<dbReference type="Proteomes" id="UP000281647">
    <property type="component" value="Unassembled WGS sequence"/>
</dbReference>